<evidence type="ECO:0000256" key="2">
    <source>
        <dbReference type="SAM" id="Phobius"/>
    </source>
</evidence>
<name>A0AAN6K0B6_9BASI</name>
<keyword evidence="2" id="KW-0812">Transmembrane</keyword>
<keyword evidence="2" id="KW-1133">Transmembrane helix</keyword>
<accession>A0AAN6K0B6</accession>
<evidence type="ECO:0000313" key="3">
    <source>
        <dbReference type="EMBL" id="KAK0556617.1"/>
    </source>
</evidence>
<protein>
    <submittedName>
        <fullName evidence="3">Uncharacterized protein</fullName>
    </submittedName>
</protein>
<evidence type="ECO:0000256" key="1">
    <source>
        <dbReference type="SAM" id="MobiDB-lite"/>
    </source>
</evidence>
<feature type="compositionally biased region" description="Polar residues" evidence="1">
    <location>
        <begin position="1"/>
        <end position="19"/>
    </location>
</feature>
<sequence length="1122" mass="117896">MSSKARPSQSSGRPTSKSPRVSGIGGPRPTPPIRFGNEPSMGTQSQLSKRAKRKQSSSILPLGGLIGALVNFCLKIGLFYVVIGAVWQCSSRPFNFQYDSKDSRALCRQLYYAKPHITPHLQALNAQISPYVEPYYAHVRPYVHKAYSTAAPIASDLEKRSALAWKRYGEPKRVQAERAVRKWADPHVKRARKEWKKHTQPHIQNIDKHTKPYRDVYYRDVHPYMTDGYVMASEASTRTTKFYFAHIQPNILKATSQSYKFYKAHILPYLRRAYSLYVRPTVDKALAKVFQRQLGDARRAAVKEAQKAAEDARDASEKEAALKNATKESPSYVEQAKQAVFGKEDPEEALRIAKLDAELDAETARITSDLNAWEHQHIKLVQQQYRLVLQRVADLRNRALVDLPDRFALLSEDVVEGEVSSVLARLEQEFEKLASDLDVRSTSDKVADFEQATNREIESLQAVKETKTRELNDFALTLAAEEIDTANAAIKELDLFTVDAKRAFDALMEDAKFEATVEEFVSWDDELVIRSSVLRAEILDVLKGTRKPNLSIGALDLTAEPNLEEEVARLKQKTDKIFDKAIAEIKSYGSSAALQLRGQGVKKQIKEVTDSIADSASSISSDISEGLQDAIHAAKVKLHIEEDPSLLSSISKSASSASSAASKAADAIASGLGIKAEQAQSVFSATSKAASTAAATAASSANDALRNAGAAATDAAKSASSAARGAVRSAASAAGANIEPETPREYAESVAAAVSSGFASATNAAAEYAQGAAASASSVIHHATRSAASAVGASVTPESAEEHLDAVRARAGSVAAAAQSGAAEGVAAVQSGAAEAVANAGSLLHKATRSVASAVGASVTPESAEEHLDAVRARAGSVAAAAQSGAAEGVAAVQSGAAKAVANAGSLLHRATRSAASAAGASVTPESAADYLDIVRKQADDMFASIRDMGFSASEAGASAVSAAGSGIHAATRSVASAVGATPSPESASEYAQYAADKAGEAWANVAGYAAGAASQVSERAGSVAEGASSILHQATRSASSAVGATPTPETAGEYIEYVAQKAQGVYEGAVDGAASIAESAQSRLHSVAGGASSVVDQVTQSFASVAGKATDTPAHPAHDEL</sequence>
<keyword evidence="2" id="KW-0472">Membrane</keyword>
<feature type="transmembrane region" description="Helical" evidence="2">
    <location>
        <begin position="59"/>
        <end position="87"/>
    </location>
</feature>
<reference evidence="3" key="1">
    <citation type="journal article" date="2023" name="PhytoFront">
        <title>Draft Genome Resources of Seven Strains of Tilletia horrida, Causal Agent of Kernel Smut of Rice.</title>
        <authorList>
            <person name="Khanal S."/>
            <person name="Antony Babu S."/>
            <person name="Zhou X.G."/>
        </authorList>
    </citation>
    <scope>NUCLEOTIDE SEQUENCE</scope>
    <source>
        <strain evidence="3">TX6</strain>
    </source>
</reference>
<evidence type="ECO:0000313" key="4">
    <source>
        <dbReference type="Proteomes" id="UP001176517"/>
    </source>
</evidence>
<dbReference type="AlphaFoldDB" id="A0AAN6K0B6"/>
<gene>
    <name evidence="3" type="ORF">OC846_001062</name>
</gene>
<organism evidence="3 4">
    <name type="scientific">Tilletia horrida</name>
    <dbReference type="NCBI Taxonomy" id="155126"/>
    <lineage>
        <taxon>Eukaryota</taxon>
        <taxon>Fungi</taxon>
        <taxon>Dikarya</taxon>
        <taxon>Basidiomycota</taxon>
        <taxon>Ustilaginomycotina</taxon>
        <taxon>Exobasidiomycetes</taxon>
        <taxon>Tilletiales</taxon>
        <taxon>Tilletiaceae</taxon>
        <taxon>Tilletia</taxon>
    </lineage>
</organism>
<proteinExistence type="predicted"/>
<comment type="caution">
    <text evidence="3">The sequence shown here is derived from an EMBL/GenBank/DDBJ whole genome shotgun (WGS) entry which is preliminary data.</text>
</comment>
<dbReference type="Proteomes" id="UP001176517">
    <property type="component" value="Unassembled WGS sequence"/>
</dbReference>
<feature type="region of interest" description="Disordered" evidence="1">
    <location>
        <begin position="1"/>
        <end position="52"/>
    </location>
</feature>
<dbReference type="Gene3D" id="1.20.120.20">
    <property type="entry name" value="Apolipoprotein"/>
    <property type="match status" value="1"/>
</dbReference>
<feature type="region of interest" description="Disordered" evidence="1">
    <location>
        <begin position="308"/>
        <end position="328"/>
    </location>
</feature>
<feature type="compositionally biased region" description="Basic and acidic residues" evidence="1">
    <location>
        <begin position="308"/>
        <end position="321"/>
    </location>
</feature>
<dbReference type="EMBL" id="JAPDMZ010000013">
    <property type="protein sequence ID" value="KAK0556617.1"/>
    <property type="molecule type" value="Genomic_DNA"/>
</dbReference>
<keyword evidence="4" id="KW-1185">Reference proteome</keyword>